<evidence type="ECO:0000313" key="2">
    <source>
        <dbReference type="Proteomes" id="UP000305539"/>
    </source>
</evidence>
<sequence length="98" mass="11190">MNIIDHEPHMWFLAEENGTLYLDAACSHGAVGYNFLIELSSQELAEYHSQGHDYLNRLAEDIHNSAPALVNSFSKYKGRKLAPELSERFNVALRNWRG</sequence>
<dbReference type="AlphaFoldDB" id="A0A4V5PIJ9"/>
<dbReference type="Proteomes" id="UP000305539">
    <property type="component" value="Unassembled WGS sequence"/>
</dbReference>
<name>A0A4V5PIJ9_9BURK</name>
<evidence type="ECO:0000313" key="1">
    <source>
        <dbReference type="EMBL" id="TKC87700.1"/>
    </source>
</evidence>
<protein>
    <submittedName>
        <fullName evidence="1">Uncharacterized protein</fullName>
    </submittedName>
</protein>
<dbReference type="RefSeq" id="WP_136895963.1">
    <property type="nucleotide sequence ID" value="NZ_SWJE01000008.1"/>
</dbReference>
<gene>
    <name evidence="1" type="ORF">FAZ69_15520</name>
</gene>
<dbReference type="OrthoDB" id="1271623at2"/>
<proteinExistence type="predicted"/>
<dbReference type="EMBL" id="SWJE01000008">
    <property type="protein sequence ID" value="TKC87700.1"/>
    <property type="molecule type" value="Genomic_DNA"/>
</dbReference>
<accession>A0A4V5PIJ9</accession>
<reference evidence="1 2" key="1">
    <citation type="submission" date="2019-04" db="EMBL/GenBank/DDBJ databases">
        <title>Trinickia sp. 7GSK02, isolated from subtropical forest soil.</title>
        <authorList>
            <person name="Gao Z.-H."/>
            <person name="Qiu L.-H."/>
        </authorList>
    </citation>
    <scope>NUCLEOTIDE SEQUENCE [LARGE SCALE GENOMIC DNA]</scope>
    <source>
        <strain evidence="1 2">7GSK02</strain>
    </source>
</reference>
<comment type="caution">
    <text evidence="1">The sequence shown here is derived from an EMBL/GenBank/DDBJ whole genome shotgun (WGS) entry which is preliminary data.</text>
</comment>
<organism evidence="1 2">
    <name type="scientific">Trinickia terrae</name>
    <dbReference type="NCBI Taxonomy" id="2571161"/>
    <lineage>
        <taxon>Bacteria</taxon>
        <taxon>Pseudomonadati</taxon>
        <taxon>Pseudomonadota</taxon>
        <taxon>Betaproteobacteria</taxon>
        <taxon>Burkholderiales</taxon>
        <taxon>Burkholderiaceae</taxon>
        <taxon>Trinickia</taxon>
    </lineage>
</organism>
<keyword evidence="2" id="KW-1185">Reference proteome</keyword>